<dbReference type="InParanoid" id="A0A1X7UIK6"/>
<dbReference type="GO" id="GO:0008017">
    <property type="term" value="F:microtubule binding"/>
    <property type="evidence" value="ECO:0007669"/>
    <property type="project" value="TreeGrafter"/>
</dbReference>
<sequence length="681" mass="76527">MAGNGDPSFVNVLSSTGLTSGLTVEEGPGPVFNMREIWFTNMLLLGFNPVASEKKYKIQFNKDMFAVPPQKQGMEVILHYLFSVLNSHLCYEEFRDCWPVYDRKQDQLFRKKSSNWISNIAKEEPNSGLPRIVAPLLLSPGGDKFYSFLYLFSTYCLWKVTLRESSELGVQIPSSVHSLNSSAPVYKDVNEESTCFHIIKECNEYLSMQEELALLHKQWREYSKEISLSYRQLCKERTRLENELNIMMKKDTSTFDPQLKLSPRESNKTKVRLLWKKVETFLESNERERQTVRTVMESTGTSKHTISGKELSNVKVPKGLMTQQIRVTDDDGNINLIELLKICTAGMNYLNKHFEKGVCIPDLSHEVDFSSKSIRAHTSHLLSVQQLNKSLCSLDEELVQRIAELEKELRVVRLTSNTPPPISSMILLNNEAPPIATPTETTPTPVNNKLYHLHSPITDLTTPSSSLTTPTSLLSHRPIIFSAGRTPVDAITKSVLSKARLKATPIEATPTTRKTLRFNSPGSNLTPVVRKVGVIKTKEREQTSSKRKDPKPVIRTSQTGTGKTERKSTTPREPTGVPAPLAAPPSPTELLANRITDNITSDSTPYKVDLFTDERMAFQSVDCIYRTPSHPPVSNLATATPLRDSDWLNKVTPPTPYCETSSDDNSPTSLTPPFPLIDNKN</sequence>
<dbReference type="GO" id="GO:0070652">
    <property type="term" value="C:HAUS complex"/>
    <property type="evidence" value="ECO:0007669"/>
    <property type="project" value="InterPro"/>
</dbReference>
<evidence type="ECO:0000256" key="1">
    <source>
        <dbReference type="SAM" id="MobiDB-lite"/>
    </source>
</evidence>
<dbReference type="InterPro" id="IPR028163">
    <property type="entry name" value="HAUS_6_N"/>
</dbReference>
<feature type="compositionally biased region" description="Polar residues" evidence="1">
    <location>
        <begin position="658"/>
        <end position="669"/>
    </location>
</feature>
<dbReference type="InterPro" id="IPR026797">
    <property type="entry name" value="HAUS_6"/>
</dbReference>
<name>A0A1X7UIK6_AMPQE</name>
<evidence type="ECO:0000313" key="3">
    <source>
        <dbReference type="EnsemblMetazoa" id="Aqu2.1.27799_001"/>
    </source>
</evidence>
<dbReference type="EnsemblMetazoa" id="Aqu2.1.27799_001">
    <property type="protein sequence ID" value="Aqu2.1.27799_001"/>
    <property type="gene ID" value="Aqu2.1.27799"/>
</dbReference>
<dbReference type="PANTHER" id="PTHR16151">
    <property type="entry name" value="HAUS AUGMIN-LIKE COMPLEX SUBUNIT 6"/>
    <property type="match status" value="1"/>
</dbReference>
<organism evidence="3">
    <name type="scientific">Amphimedon queenslandica</name>
    <name type="common">Sponge</name>
    <dbReference type="NCBI Taxonomy" id="400682"/>
    <lineage>
        <taxon>Eukaryota</taxon>
        <taxon>Metazoa</taxon>
        <taxon>Porifera</taxon>
        <taxon>Demospongiae</taxon>
        <taxon>Heteroscleromorpha</taxon>
        <taxon>Haplosclerida</taxon>
        <taxon>Niphatidae</taxon>
        <taxon>Amphimedon</taxon>
    </lineage>
</organism>
<dbReference type="eggNOG" id="ENOG502QV4W">
    <property type="taxonomic scope" value="Eukaryota"/>
</dbReference>
<dbReference type="AlphaFoldDB" id="A0A1X7UIK6"/>
<feature type="compositionally biased region" description="Polar residues" evidence="1">
    <location>
        <begin position="512"/>
        <end position="526"/>
    </location>
</feature>
<gene>
    <name evidence="3" type="primary">109583112</name>
</gene>
<reference evidence="4" key="1">
    <citation type="journal article" date="2010" name="Nature">
        <title>The Amphimedon queenslandica genome and the evolution of animal complexity.</title>
        <authorList>
            <person name="Srivastava M."/>
            <person name="Simakov O."/>
            <person name="Chapman J."/>
            <person name="Fahey B."/>
            <person name="Gauthier M.E."/>
            <person name="Mitros T."/>
            <person name="Richards G.S."/>
            <person name="Conaco C."/>
            <person name="Dacre M."/>
            <person name="Hellsten U."/>
            <person name="Larroux C."/>
            <person name="Putnam N.H."/>
            <person name="Stanke M."/>
            <person name="Adamska M."/>
            <person name="Darling A."/>
            <person name="Degnan S.M."/>
            <person name="Oakley T.H."/>
            <person name="Plachetzki D.C."/>
            <person name="Zhai Y."/>
            <person name="Adamski M."/>
            <person name="Calcino A."/>
            <person name="Cummins S.F."/>
            <person name="Goodstein D.M."/>
            <person name="Harris C."/>
            <person name="Jackson D.J."/>
            <person name="Leys S.P."/>
            <person name="Shu S."/>
            <person name="Woodcroft B.J."/>
            <person name="Vervoort M."/>
            <person name="Kosik K.S."/>
            <person name="Manning G."/>
            <person name="Degnan B.M."/>
            <person name="Rokhsar D.S."/>
        </authorList>
    </citation>
    <scope>NUCLEOTIDE SEQUENCE [LARGE SCALE GENOMIC DNA]</scope>
</reference>
<dbReference type="EnsemblMetazoa" id="XM_019998302.1">
    <property type="protein sequence ID" value="XP_019853861.1"/>
    <property type="gene ID" value="LOC109583112"/>
</dbReference>
<dbReference type="STRING" id="400682.A0A1X7UIK6"/>
<feature type="region of interest" description="Disordered" evidence="1">
    <location>
        <begin position="645"/>
        <end position="681"/>
    </location>
</feature>
<evidence type="ECO:0000259" key="2">
    <source>
        <dbReference type="Pfam" id="PF14661"/>
    </source>
</evidence>
<dbReference type="KEGG" id="aqu:109583112"/>
<evidence type="ECO:0000313" key="4">
    <source>
        <dbReference type="Proteomes" id="UP000007879"/>
    </source>
</evidence>
<reference evidence="3" key="2">
    <citation type="submission" date="2017-05" db="UniProtKB">
        <authorList>
            <consortium name="EnsemblMetazoa"/>
        </authorList>
    </citation>
    <scope>IDENTIFICATION</scope>
</reference>
<accession>A0A1X7UIK6</accession>
<dbReference type="Proteomes" id="UP000007879">
    <property type="component" value="Unassembled WGS sequence"/>
</dbReference>
<feature type="compositionally biased region" description="Basic and acidic residues" evidence="1">
    <location>
        <begin position="536"/>
        <end position="552"/>
    </location>
</feature>
<protein>
    <recommendedName>
        <fullName evidence="2">HAUS augmin-like complex subunit 6 N-terminal domain-containing protein</fullName>
    </recommendedName>
</protein>
<dbReference type="GO" id="GO:1990498">
    <property type="term" value="C:mitotic spindle microtubule"/>
    <property type="evidence" value="ECO:0007669"/>
    <property type="project" value="TreeGrafter"/>
</dbReference>
<dbReference type="Pfam" id="PF14661">
    <property type="entry name" value="HAUS6_N"/>
    <property type="match status" value="1"/>
</dbReference>
<feature type="domain" description="HAUS augmin-like complex subunit 6 N-terminal" evidence="2">
    <location>
        <begin position="39"/>
        <end position="275"/>
    </location>
</feature>
<proteinExistence type="predicted"/>
<feature type="region of interest" description="Disordered" evidence="1">
    <location>
        <begin position="512"/>
        <end position="588"/>
    </location>
</feature>
<dbReference type="GO" id="GO:0051225">
    <property type="term" value="P:spindle assembly"/>
    <property type="evidence" value="ECO:0007669"/>
    <property type="project" value="InterPro"/>
</dbReference>
<dbReference type="OrthoDB" id="5575722at2759"/>
<keyword evidence="4" id="KW-1185">Reference proteome</keyword>
<dbReference type="PANTHER" id="PTHR16151:SF2">
    <property type="entry name" value="HAUS AUGMIN-LIKE COMPLEX SUBUNIT 6"/>
    <property type="match status" value="1"/>
</dbReference>